<dbReference type="SUPFAM" id="SSF46785">
    <property type="entry name" value="Winged helix' DNA-binding domain"/>
    <property type="match status" value="1"/>
</dbReference>
<keyword evidence="1" id="KW-0805">Transcription regulation</keyword>
<dbReference type="GO" id="GO:0003677">
    <property type="term" value="F:DNA binding"/>
    <property type="evidence" value="ECO:0007669"/>
    <property type="project" value="UniProtKB-KW"/>
</dbReference>
<dbReference type="Pfam" id="PF07729">
    <property type="entry name" value="FCD"/>
    <property type="match status" value="1"/>
</dbReference>
<evidence type="ECO:0000256" key="2">
    <source>
        <dbReference type="ARBA" id="ARBA00023125"/>
    </source>
</evidence>
<comment type="caution">
    <text evidence="5">The sequence shown here is derived from an EMBL/GenBank/DDBJ whole genome shotgun (WGS) entry which is preliminary data.</text>
</comment>
<proteinExistence type="predicted"/>
<sequence>MPPDTSTSPSIRRPAARAQEVIDRLIEKIRAGVLKVGEKLPTEVALMEEFAVSRTVVREAVQRLQTNGLVETRHGIGSFVLPSPAPAVDFKPAAASGRRDVFAILELRICIEAESAALAAVRATREDHAEILEALEAIDAHARAGEDPAPYDFRFHMRIAQATGNAYFVDVLTTLDPAFAPRARLDPANYSARVNTEHLNIYEAIARRDSEAARAAMRMHLSNSLARMKG</sequence>
<dbReference type="SMART" id="SM00895">
    <property type="entry name" value="FCD"/>
    <property type="match status" value="1"/>
</dbReference>
<dbReference type="GO" id="GO:0003700">
    <property type="term" value="F:DNA-binding transcription factor activity"/>
    <property type="evidence" value="ECO:0007669"/>
    <property type="project" value="InterPro"/>
</dbReference>
<feature type="domain" description="HTH gntR-type" evidence="4">
    <location>
        <begin position="15"/>
        <end position="83"/>
    </location>
</feature>
<accession>A0A158CMB9</accession>
<evidence type="ECO:0000256" key="3">
    <source>
        <dbReference type="ARBA" id="ARBA00023163"/>
    </source>
</evidence>
<dbReference type="SMART" id="SM00345">
    <property type="entry name" value="HTH_GNTR"/>
    <property type="match status" value="1"/>
</dbReference>
<dbReference type="SUPFAM" id="SSF48008">
    <property type="entry name" value="GntR ligand-binding domain-like"/>
    <property type="match status" value="1"/>
</dbReference>
<dbReference type="EMBL" id="FCOX02000021">
    <property type="protein sequence ID" value="SAK83420.1"/>
    <property type="molecule type" value="Genomic_DNA"/>
</dbReference>
<keyword evidence="3" id="KW-0804">Transcription</keyword>
<dbReference type="PRINTS" id="PR00035">
    <property type="entry name" value="HTHGNTR"/>
</dbReference>
<dbReference type="InterPro" id="IPR000524">
    <property type="entry name" value="Tscrpt_reg_HTH_GntR"/>
</dbReference>
<dbReference type="InterPro" id="IPR036390">
    <property type="entry name" value="WH_DNA-bd_sf"/>
</dbReference>
<reference evidence="5" key="1">
    <citation type="submission" date="2016-01" db="EMBL/GenBank/DDBJ databases">
        <authorList>
            <person name="Peeters C."/>
        </authorList>
    </citation>
    <scope>NUCLEOTIDE SEQUENCE</scope>
    <source>
        <strain evidence="5">LMG 29321</strain>
    </source>
</reference>
<dbReference type="PANTHER" id="PTHR43537">
    <property type="entry name" value="TRANSCRIPTIONAL REGULATOR, GNTR FAMILY"/>
    <property type="match status" value="1"/>
</dbReference>
<dbReference type="AlphaFoldDB" id="A0A158CMB9"/>
<evidence type="ECO:0000256" key="1">
    <source>
        <dbReference type="ARBA" id="ARBA00023015"/>
    </source>
</evidence>
<dbReference type="Gene3D" id="1.20.120.530">
    <property type="entry name" value="GntR ligand-binding domain-like"/>
    <property type="match status" value="1"/>
</dbReference>
<dbReference type="InterPro" id="IPR011711">
    <property type="entry name" value="GntR_C"/>
</dbReference>
<dbReference type="PROSITE" id="PS50949">
    <property type="entry name" value="HTH_GNTR"/>
    <property type="match status" value="1"/>
</dbReference>
<gene>
    <name evidence="5" type="ORF">AWB78_04131</name>
</gene>
<organism evidence="5 6">
    <name type="scientific">Caballeronia calidae</name>
    <dbReference type="NCBI Taxonomy" id="1777139"/>
    <lineage>
        <taxon>Bacteria</taxon>
        <taxon>Pseudomonadati</taxon>
        <taxon>Pseudomonadota</taxon>
        <taxon>Betaproteobacteria</taxon>
        <taxon>Burkholderiales</taxon>
        <taxon>Burkholderiaceae</taxon>
        <taxon>Caballeronia</taxon>
    </lineage>
</organism>
<protein>
    <submittedName>
        <fullName evidence="5">GntR family transcriptional regulator</fullName>
    </submittedName>
</protein>
<evidence type="ECO:0000313" key="5">
    <source>
        <dbReference type="EMBL" id="SAK83420.1"/>
    </source>
</evidence>
<evidence type="ECO:0000259" key="4">
    <source>
        <dbReference type="PROSITE" id="PS50949"/>
    </source>
</evidence>
<keyword evidence="2" id="KW-0238">DNA-binding</keyword>
<dbReference type="InterPro" id="IPR008920">
    <property type="entry name" value="TF_FadR/GntR_C"/>
</dbReference>
<dbReference type="Pfam" id="PF00392">
    <property type="entry name" value="GntR"/>
    <property type="match status" value="1"/>
</dbReference>
<dbReference type="InterPro" id="IPR036388">
    <property type="entry name" value="WH-like_DNA-bd_sf"/>
</dbReference>
<dbReference type="Proteomes" id="UP000071859">
    <property type="component" value="Unassembled WGS sequence"/>
</dbReference>
<keyword evidence="6" id="KW-1185">Reference proteome</keyword>
<name>A0A158CMB9_9BURK</name>
<dbReference type="Gene3D" id="1.10.10.10">
    <property type="entry name" value="Winged helix-like DNA-binding domain superfamily/Winged helix DNA-binding domain"/>
    <property type="match status" value="1"/>
</dbReference>
<dbReference type="RefSeq" id="WP_062607437.1">
    <property type="nucleotide sequence ID" value="NZ_FCOX02000021.1"/>
</dbReference>
<dbReference type="OrthoDB" id="7363114at2"/>
<evidence type="ECO:0000313" key="6">
    <source>
        <dbReference type="Proteomes" id="UP000071859"/>
    </source>
</evidence>
<dbReference type="PANTHER" id="PTHR43537:SF5">
    <property type="entry name" value="UXU OPERON TRANSCRIPTIONAL REGULATOR"/>
    <property type="match status" value="1"/>
</dbReference>
<dbReference type="CDD" id="cd07377">
    <property type="entry name" value="WHTH_GntR"/>
    <property type="match status" value="1"/>
</dbReference>